<dbReference type="Proteomes" id="UP000006565">
    <property type="component" value="Chromosome"/>
</dbReference>
<dbReference type="NCBIfam" id="TIGR01230">
    <property type="entry name" value="agmatinase"/>
    <property type="match status" value="1"/>
</dbReference>
<dbReference type="InterPro" id="IPR006035">
    <property type="entry name" value="Ureohydrolase"/>
</dbReference>
<comment type="cofactor">
    <cofactor evidence="4">
        <name>Mn(2+)</name>
        <dbReference type="ChEBI" id="CHEBI:29035"/>
    </cofactor>
    <text evidence="4">Binds 2 manganese ions per subunit.</text>
</comment>
<dbReference type="EMBL" id="CP002117">
    <property type="protein sequence ID" value="ADN36007.1"/>
    <property type="molecule type" value="Genomic_DNA"/>
</dbReference>
<feature type="binding site" evidence="4">
    <location>
        <position position="131"/>
    </location>
    <ligand>
        <name>Mn(2+)</name>
        <dbReference type="ChEBI" id="CHEBI:29035"/>
        <label>1</label>
    </ligand>
</feature>
<evidence type="ECO:0000256" key="3">
    <source>
        <dbReference type="ARBA" id="ARBA00022801"/>
    </source>
</evidence>
<dbReference type="RefSeq" id="WP_013329185.1">
    <property type="nucleotide sequence ID" value="NC_014507.1"/>
</dbReference>
<keyword evidence="3" id="KW-0378">Hydrolase</keyword>
<dbReference type="GO" id="GO:0033389">
    <property type="term" value="P:putrescine biosynthetic process from arginine, via agmatine"/>
    <property type="evidence" value="ECO:0007669"/>
    <property type="project" value="TreeGrafter"/>
</dbReference>
<evidence type="ECO:0000313" key="5">
    <source>
        <dbReference type="EMBL" id="ADN36007.1"/>
    </source>
</evidence>
<evidence type="ECO:0000256" key="2">
    <source>
        <dbReference type="ARBA" id="ARBA00022723"/>
    </source>
</evidence>
<dbReference type="GO" id="GO:0046872">
    <property type="term" value="F:metal ion binding"/>
    <property type="evidence" value="ECO:0007669"/>
    <property type="project" value="UniProtKB-KW"/>
</dbReference>
<gene>
    <name evidence="5" type="ordered locus">Mpet_1247</name>
</gene>
<evidence type="ECO:0000313" key="6">
    <source>
        <dbReference type="Proteomes" id="UP000006565"/>
    </source>
</evidence>
<dbReference type="PROSITE" id="PS51409">
    <property type="entry name" value="ARGINASE_2"/>
    <property type="match status" value="1"/>
</dbReference>
<dbReference type="eggNOG" id="arCOG01700">
    <property type="taxonomic scope" value="Archaea"/>
</dbReference>
<feature type="binding site" evidence="4">
    <location>
        <position position="127"/>
    </location>
    <ligand>
        <name>Mn(2+)</name>
        <dbReference type="ChEBI" id="CHEBI:29035"/>
        <label>1</label>
    </ligand>
</feature>
<organism evidence="5 6">
    <name type="scientific">Methanolacinia petrolearia (strain DSM 11571 / OCM 486 / SEBR 4847)</name>
    <name type="common">Methanoplanus petrolearius</name>
    <dbReference type="NCBI Taxonomy" id="679926"/>
    <lineage>
        <taxon>Archaea</taxon>
        <taxon>Methanobacteriati</taxon>
        <taxon>Methanobacteriota</taxon>
        <taxon>Stenosarchaea group</taxon>
        <taxon>Methanomicrobia</taxon>
        <taxon>Methanomicrobiales</taxon>
        <taxon>Methanomicrobiaceae</taxon>
        <taxon>Methanolacinia</taxon>
    </lineage>
</organism>
<sequence length="284" mass="31014">MENFFHTIFADASYPYEDSDIIIFGVPYDGTTSYKAGTRDSPDAIRSVSYNFETYLPRIDLDLSGLPVCDLGNLEIDCLPDLVIDQVERTVREIAGDGKFPLMIGGEHSVTVGAVRALSPECYIVCDAHLDLREEFGGSIYNHACVAKRVLDLGVGEVFIIGTRSGTFEEYGLVRSDSRISTYSPEDIAARGLDAVLDEIQEKTSGKRTYLSIDADAIDCCLTPGLGTPEPFGLRPEDIRAVVDRFGTVCCGFDYVEVCPIDNGQTAAVAAKIIRELIGLKNKK</sequence>
<dbReference type="InterPro" id="IPR005925">
    <property type="entry name" value="Agmatinase-rel"/>
</dbReference>
<dbReference type="PIRSF" id="PIRSF036979">
    <property type="entry name" value="Arginase"/>
    <property type="match status" value="1"/>
</dbReference>
<dbReference type="GO" id="GO:0008783">
    <property type="term" value="F:agmatinase activity"/>
    <property type="evidence" value="ECO:0007669"/>
    <property type="project" value="TreeGrafter"/>
</dbReference>
<dbReference type="Gene3D" id="3.40.800.10">
    <property type="entry name" value="Ureohydrolase domain"/>
    <property type="match status" value="1"/>
</dbReference>
<protein>
    <submittedName>
        <fullName evidence="5">Agmatinase</fullName>
    </submittedName>
</protein>
<feature type="binding site" evidence="4">
    <location>
        <position position="129"/>
    </location>
    <ligand>
        <name>Mn(2+)</name>
        <dbReference type="ChEBI" id="CHEBI:29035"/>
        <label>1</label>
    </ligand>
</feature>
<dbReference type="PANTHER" id="PTHR11358:SF26">
    <property type="entry name" value="GUANIDINO ACID HYDROLASE, MITOCHONDRIAL"/>
    <property type="match status" value="1"/>
</dbReference>
<proteinExistence type="inferred from homology"/>
<dbReference type="CDD" id="cd11593">
    <property type="entry name" value="Agmatinase-like_2"/>
    <property type="match status" value="1"/>
</dbReference>
<name>E1RDQ4_METP4</name>
<dbReference type="OrthoDB" id="7186at2157"/>
<dbReference type="STRING" id="679926.Mpet_1247"/>
<feature type="binding site" evidence="4">
    <location>
        <position position="216"/>
    </location>
    <ligand>
        <name>Mn(2+)</name>
        <dbReference type="ChEBI" id="CHEBI:29035"/>
        <label>1</label>
    </ligand>
</feature>
<dbReference type="InterPro" id="IPR023696">
    <property type="entry name" value="Ureohydrolase_dom_sf"/>
</dbReference>
<feature type="binding site" evidence="4">
    <location>
        <position position="108"/>
    </location>
    <ligand>
        <name>Mn(2+)</name>
        <dbReference type="ChEBI" id="CHEBI:29035"/>
        <label>1</label>
    </ligand>
</feature>
<dbReference type="SUPFAM" id="SSF52768">
    <property type="entry name" value="Arginase/deacetylase"/>
    <property type="match status" value="1"/>
</dbReference>
<comment type="similarity">
    <text evidence="1">Belongs to the arginase family. Agmatinase subfamily.</text>
</comment>
<dbReference type="GeneID" id="9743713"/>
<dbReference type="HOGENOM" id="CLU_039478_0_2_2"/>
<accession>E1RDQ4</accession>
<dbReference type="PANTHER" id="PTHR11358">
    <property type="entry name" value="ARGINASE/AGMATINASE"/>
    <property type="match status" value="1"/>
</dbReference>
<evidence type="ECO:0000256" key="1">
    <source>
        <dbReference type="ARBA" id="ARBA00009227"/>
    </source>
</evidence>
<feature type="binding site" evidence="4">
    <location>
        <position position="214"/>
    </location>
    <ligand>
        <name>Mn(2+)</name>
        <dbReference type="ChEBI" id="CHEBI:29035"/>
        <label>1</label>
    </ligand>
</feature>
<keyword evidence="4" id="KW-0464">Manganese</keyword>
<dbReference type="Pfam" id="PF00491">
    <property type="entry name" value="Arginase"/>
    <property type="match status" value="1"/>
</dbReference>
<keyword evidence="6" id="KW-1185">Reference proteome</keyword>
<dbReference type="KEGG" id="mpi:Mpet_1247"/>
<dbReference type="AlphaFoldDB" id="E1RDQ4"/>
<reference evidence="5 6" key="1">
    <citation type="journal article" date="2010" name="Stand. Genomic Sci.">
        <title>Complete genome sequence of Methanoplanus petrolearius type strain (SEBR 4847).</title>
        <authorList>
            <person name="Brambilla E."/>
            <person name="Djao O.D."/>
            <person name="Daligault H."/>
            <person name="Lapidus A."/>
            <person name="Lucas S."/>
            <person name="Hammon N."/>
            <person name="Nolan M."/>
            <person name="Tice H."/>
            <person name="Cheng J.F."/>
            <person name="Han C."/>
            <person name="Tapia R."/>
            <person name="Goodwin L."/>
            <person name="Pitluck S."/>
            <person name="Liolios K."/>
            <person name="Ivanova N."/>
            <person name="Mavromatis K."/>
            <person name="Mikhailova N."/>
            <person name="Pati A."/>
            <person name="Chen A."/>
            <person name="Palaniappan K."/>
            <person name="Land M."/>
            <person name="Hauser L."/>
            <person name="Chang Y.J."/>
            <person name="Jeffries C.D."/>
            <person name="Rohde M."/>
            <person name="Spring S."/>
            <person name="Sikorski J."/>
            <person name="Goker M."/>
            <person name="Woyke T."/>
            <person name="Bristow J."/>
            <person name="Eisen J.A."/>
            <person name="Markowitz V."/>
            <person name="Hugenholtz P."/>
            <person name="Kyrpides N.C."/>
            <person name="Klenk H.P."/>
        </authorList>
    </citation>
    <scope>NUCLEOTIDE SEQUENCE [LARGE SCALE GENOMIC DNA]</scope>
    <source>
        <strain evidence="6">DSM 11571 / OCM 486 / SEBR 4847</strain>
    </source>
</reference>
<keyword evidence="2 4" id="KW-0479">Metal-binding</keyword>
<evidence type="ECO:0000256" key="4">
    <source>
        <dbReference type="PIRSR" id="PIRSR036979-1"/>
    </source>
</evidence>